<gene>
    <name evidence="5" type="ORF">Pan54_12650</name>
</gene>
<proteinExistence type="predicted"/>
<keyword evidence="6" id="KW-1185">Reference proteome</keyword>
<dbReference type="InterPro" id="IPR022655">
    <property type="entry name" value="DUF1553"/>
</dbReference>
<dbReference type="InterPro" id="IPR011429">
    <property type="entry name" value="Cyt_c_Planctomycete-type"/>
</dbReference>
<keyword evidence="1" id="KW-0175">Coiled coil</keyword>
<feature type="domain" description="DUF1553" evidence="3">
    <location>
        <begin position="682"/>
        <end position="937"/>
    </location>
</feature>
<dbReference type="Proteomes" id="UP000316095">
    <property type="component" value="Unassembled WGS sequence"/>
</dbReference>
<dbReference type="PANTHER" id="PTHR35889:SF3">
    <property type="entry name" value="F-BOX DOMAIN-CONTAINING PROTEIN"/>
    <property type="match status" value="1"/>
</dbReference>
<dbReference type="InterPro" id="IPR011444">
    <property type="entry name" value="DUF1549"/>
</dbReference>
<dbReference type="Pfam" id="PF07635">
    <property type="entry name" value="PSCyt1"/>
    <property type="match status" value="1"/>
</dbReference>
<name>A0A5C5XDT3_9PLAN</name>
<evidence type="ECO:0000259" key="3">
    <source>
        <dbReference type="Pfam" id="PF07587"/>
    </source>
</evidence>
<comment type="caution">
    <text evidence="5">The sequence shown here is derived from an EMBL/GenBank/DDBJ whole genome shotgun (WGS) entry which is preliminary data.</text>
</comment>
<evidence type="ECO:0000256" key="1">
    <source>
        <dbReference type="SAM" id="Coils"/>
    </source>
</evidence>
<dbReference type="Pfam" id="PF07587">
    <property type="entry name" value="PSD1"/>
    <property type="match status" value="1"/>
</dbReference>
<reference evidence="5 6" key="1">
    <citation type="submission" date="2019-02" db="EMBL/GenBank/DDBJ databases">
        <title>Deep-cultivation of Planctomycetes and their phenomic and genomic characterization uncovers novel biology.</title>
        <authorList>
            <person name="Wiegand S."/>
            <person name="Jogler M."/>
            <person name="Boedeker C."/>
            <person name="Pinto D."/>
            <person name="Vollmers J."/>
            <person name="Rivas-Marin E."/>
            <person name="Kohn T."/>
            <person name="Peeters S.H."/>
            <person name="Heuer A."/>
            <person name="Rast P."/>
            <person name="Oberbeckmann S."/>
            <person name="Bunk B."/>
            <person name="Jeske O."/>
            <person name="Meyerdierks A."/>
            <person name="Storesund J.E."/>
            <person name="Kallscheuer N."/>
            <person name="Luecker S."/>
            <person name="Lage O.M."/>
            <person name="Pohl T."/>
            <person name="Merkel B.J."/>
            <person name="Hornburger P."/>
            <person name="Mueller R.-W."/>
            <person name="Bruemmer F."/>
            <person name="Labrenz M."/>
            <person name="Spormann A.M."/>
            <person name="Op Den Camp H."/>
            <person name="Overmann J."/>
            <person name="Amann R."/>
            <person name="Jetten M.S.M."/>
            <person name="Mascher T."/>
            <person name="Medema M.H."/>
            <person name="Devos D.P."/>
            <person name="Kaster A.-K."/>
            <person name="Ovreas L."/>
            <person name="Rohde M."/>
            <person name="Galperin M.Y."/>
            <person name="Jogler C."/>
        </authorList>
    </citation>
    <scope>NUCLEOTIDE SEQUENCE [LARGE SCALE GENOMIC DNA]</scope>
    <source>
        <strain evidence="5 6">Pan54</strain>
    </source>
</reference>
<dbReference type="Pfam" id="PF07583">
    <property type="entry name" value="PSCyt2"/>
    <property type="match status" value="1"/>
</dbReference>
<dbReference type="OrthoDB" id="127107at2"/>
<feature type="domain" description="DUF1549" evidence="2">
    <location>
        <begin position="166"/>
        <end position="372"/>
    </location>
</feature>
<sequence>MTYSRLNPSLLNYFHIFILLFAGTFFVQYSQAADSDPTNSVDFTRDIRPLLSNTCFKCHGPDEQTRSADLRLDTHEGATADLRGYRAIVAGDPDSSEAMRRILSDDPDLMMPPPDSGRELSGQQKEQFANWISSGANYEQHWSFKPIKSPPVPASENGADGNSIHPIDAFIRRRLESLQLTPSQKASPSTLIRRVSLDLIGLPPKAEDAKDYISSESPEKYLELVDRLLASPHYGEKWGRHWLDQARYADSNGYTVDSPRSIWLYRDWVINAFNDDMPFDEFTLQQLAGDLLPNPTPEQLIATGFHRNTLVNQEGGSDKEQFRNEAVVDRTNTTGAVWLGLTVGCAQCHTHKYDPLTHTEYYRLFAFFNHTQDVNSISPQLQVPSDQQREQLAELNEKFRSATAAVKARKQQLDSTISEPISTESIWTAITPENSTSAGGAILTVLPDGSVLASGTNPNSEEYTVTFTSPLAQISAIKLETLIDPSLPKQGPGRASNGNFVLHEVDLKTTEQIAQWVDATADHSQNQFPIKNAIDGNLKTGWAINVTKGNMNMNREAIIYCQPLKSNADKQEFQLTLTMANPQYSIGRFRLLISAADHQLLGLPDPELTRLTQIQTSLEADQKKLIQSIPTTMIMSELKIPRESHRLIRGDFLRKAEPVTPGTPDFLPGINSRQNSESPLMTRLDLARWLTQKDNPLTARVTVNRIWMQLFGRGLVETENDFGLQSTPPTHPELLDWLASEFMTSGWSVKHLIRLIVTSKTYQQASEAREDAFRVDPLNKYLARQSRIRLDAELIRDAGLTVSDLLTERIGGPSVYPPQPDGVYTFTQVNSSWPTSKGEDRYRRGMYTFFKRSAPHPLLSTFDTPSFNTTCTRRDRSNTPLQSLTVANDPAFFEMAQSLGRRISTAPGTWDERLQYAFLICFSRKATNSELNRINTYFDSQEKVFDQDQKLRATIIGQRDDGKPVTSEQAAWVMVARVLINLDEFITRQ</sequence>
<dbReference type="PANTHER" id="PTHR35889">
    <property type="entry name" value="CYCLOINULO-OLIGOSACCHARIDE FRUCTANOTRANSFERASE-RELATED"/>
    <property type="match status" value="1"/>
</dbReference>
<evidence type="ECO:0000313" key="6">
    <source>
        <dbReference type="Proteomes" id="UP000316095"/>
    </source>
</evidence>
<evidence type="ECO:0000259" key="4">
    <source>
        <dbReference type="Pfam" id="PF07635"/>
    </source>
</evidence>
<dbReference type="EMBL" id="SJPG01000001">
    <property type="protein sequence ID" value="TWT60551.1"/>
    <property type="molecule type" value="Genomic_DNA"/>
</dbReference>
<protein>
    <submittedName>
        <fullName evidence="5">Planctomycete cytochrome C</fullName>
    </submittedName>
</protein>
<evidence type="ECO:0000313" key="5">
    <source>
        <dbReference type="EMBL" id="TWT60551.1"/>
    </source>
</evidence>
<feature type="coiled-coil region" evidence="1">
    <location>
        <begin position="385"/>
        <end position="412"/>
    </location>
</feature>
<dbReference type="AlphaFoldDB" id="A0A5C5XDT3"/>
<organism evidence="5 6">
    <name type="scientific">Rubinisphaera italica</name>
    <dbReference type="NCBI Taxonomy" id="2527969"/>
    <lineage>
        <taxon>Bacteria</taxon>
        <taxon>Pseudomonadati</taxon>
        <taxon>Planctomycetota</taxon>
        <taxon>Planctomycetia</taxon>
        <taxon>Planctomycetales</taxon>
        <taxon>Planctomycetaceae</taxon>
        <taxon>Rubinisphaera</taxon>
    </lineage>
</organism>
<accession>A0A5C5XDT3</accession>
<evidence type="ECO:0000259" key="2">
    <source>
        <dbReference type="Pfam" id="PF07583"/>
    </source>
</evidence>
<feature type="domain" description="Cytochrome C Planctomycete-type" evidence="4">
    <location>
        <begin position="55"/>
        <end position="115"/>
    </location>
</feature>